<evidence type="ECO:0000256" key="2">
    <source>
        <dbReference type="ARBA" id="ARBA00023136"/>
    </source>
</evidence>
<dbReference type="EMBL" id="BAABGZ010000027">
    <property type="protein sequence ID" value="GAA4358456.1"/>
    <property type="molecule type" value="Genomic_DNA"/>
</dbReference>
<dbReference type="Pfam" id="PF00691">
    <property type="entry name" value="OmpA"/>
    <property type="match status" value="1"/>
</dbReference>
<evidence type="ECO:0000259" key="6">
    <source>
        <dbReference type="PROSITE" id="PS51123"/>
    </source>
</evidence>
<gene>
    <name evidence="7" type="ORF">GCM10023185_24190</name>
</gene>
<keyword evidence="3" id="KW-0998">Cell outer membrane</keyword>
<organism evidence="7 8">
    <name type="scientific">Hymenobacter saemangeumensis</name>
    <dbReference type="NCBI Taxonomy" id="1084522"/>
    <lineage>
        <taxon>Bacteria</taxon>
        <taxon>Pseudomonadati</taxon>
        <taxon>Bacteroidota</taxon>
        <taxon>Cytophagia</taxon>
        <taxon>Cytophagales</taxon>
        <taxon>Hymenobacteraceae</taxon>
        <taxon>Hymenobacter</taxon>
    </lineage>
</organism>
<evidence type="ECO:0000256" key="1">
    <source>
        <dbReference type="ARBA" id="ARBA00004442"/>
    </source>
</evidence>
<sequence>MKTSLALTALGLLRLSTAAAQDLSGEWQGVERNPITRRSDFEYWPVQLSLQNGKGNALSGELYQEIGGQPEYKVLFRMEGSRTKSGVSLSHKGTEFDISPRNGVWCRGGIVFTYDAAEEKLTGKAAYQPLMSCSTGDLELYRVRLKSAATVPAGVATDLVVTGKNVRWFADADLRKPLAAGNTYRTRLSKTTTFYLMQGYYVTDRSAVVPITIKVAGPAPRKPEPVPPATAPDAELPGAASPAIATSEAAALPAPVTAAPLVLPTVLFKLGTAELLPTAAPALDSLAAQLRRRPELRVRVAGHTDRIGEPSKNRILSEQRAAAVKDYLVQAGIDAGRLETIGYGDSKPLYATPDARNRRVEVQEVK</sequence>
<accession>A0ABP8IGJ4</accession>
<evidence type="ECO:0000256" key="5">
    <source>
        <dbReference type="SAM" id="SignalP"/>
    </source>
</evidence>
<dbReference type="InterPro" id="IPR006665">
    <property type="entry name" value="OmpA-like"/>
</dbReference>
<dbReference type="SUPFAM" id="SSF103088">
    <property type="entry name" value="OmpA-like"/>
    <property type="match status" value="1"/>
</dbReference>
<dbReference type="InterPro" id="IPR006664">
    <property type="entry name" value="OMP_bac"/>
</dbReference>
<keyword evidence="8" id="KW-1185">Reference proteome</keyword>
<dbReference type="InterPro" id="IPR036737">
    <property type="entry name" value="OmpA-like_sf"/>
</dbReference>
<dbReference type="CDD" id="cd07185">
    <property type="entry name" value="OmpA_C-like"/>
    <property type="match status" value="1"/>
</dbReference>
<dbReference type="PROSITE" id="PS51123">
    <property type="entry name" value="OMPA_2"/>
    <property type="match status" value="1"/>
</dbReference>
<evidence type="ECO:0000313" key="7">
    <source>
        <dbReference type="EMBL" id="GAA4358456.1"/>
    </source>
</evidence>
<evidence type="ECO:0000313" key="8">
    <source>
        <dbReference type="Proteomes" id="UP001501153"/>
    </source>
</evidence>
<dbReference type="PANTHER" id="PTHR30329">
    <property type="entry name" value="STATOR ELEMENT OF FLAGELLAR MOTOR COMPLEX"/>
    <property type="match status" value="1"/>
</dbReference>
<dbReference type="Gene3D" id="3.30.1330.60">
    <property type="entry name" value="OmpA-like domain"/>
    <property type="match status" value="1"/>
</dbReference>
<evidence type="ECO:0000256" key="3">
    <source>
        <dbReference type="ARBA" id="ARBA00023237"/>
    </source>
</evidence>
<dbReference type="InterPro" id="IPR050330">
    <property type="entry name" value="Bact_OuterMem_StrucFunc"/>
</dbReference>
<evidence type="ECO:0000256" key="4">
    <source>
        <dbReference type="PROSITE-ProRule" id="PRU00473"/>
    </source>
</evidence>
<dbReference type="PANTHER" id="PTHR30329:SF21">
    <property type="entry name" value="LIPOPROTEIN YIAD-RELATED"/>
    <property type="match status" value="1"/>
</dbReference>
<proteinExistence type="predicted"/>
<dbReference type="RefSeq" id="WP_345236311.1">
    <property type="nucleotide sequence ID" value="NZ_BAABGZ010000027.1"/>
</dbReference>
<dbReference type="Proteomes" id="UP001501153">
    <property type="component" value="Unassembled WGS sequence"/>
</dbReference>
<feature type="domain" description="OmpA-like" evidence="6">
    <location>
        <begin position="255"/>
        <end position="366"/>
    </location>
</feature>
<keyword evidence="5" id="KW-0732">Signal</keyword>
<name>A0ABP8IGJ4_9BACT</name>
<feature type="signal peptide" evidence="5">
    <location>
        <begin position="1"/>
        <end position="20"/>
    </location>
</feature>
<comment type="caution">
    <text evidence="7">The sequence shown here is derived from an EMBL/GenBank/DDBJ whole genome shotgun (WGS) entry which is preliminary data.</text>
</comment>
<feature type="chain" id="PRO_5045313863" description="OmpA-like domain-containing protein" evidence="5">
    <location>
        <begin position="21"/>
        <end position="366"/>
    </location>
</feature>
<dbReference type="PRINTS" id="PR01021">
    <property type="entry name" value="OMPADOMAIN"/>
</dbReference>
<keyword evidence="2 4" id="KW-0472">Membrane</keyword>
<protein>
    <recommendedName>
        <fullName evidence="6">OmpA-like domain-containing protein</fullName>
    </recommendedName>
</protein>
<comment type="subcellular location">
    <subcellularLocation>
        <location evidence="1">Cell outer membrane</location>
    </subcellularLocation>
</comment>
<reference evidence="8" key="1">
    <citation type="journal article" date="2019" name="Int. J. Syst. Evol. Microbiol.">
        <title>The Global Catalogue of Microorganisms (GCM) 10K type strain sequencing project: providing services to taxonomists for standard genome sequencing and annotation.</title>
        <authorList>
            <consortium name="The Broad Institute Genomics Platform"/>
            <consortium name="The Broad Institute Genome Sequencing Center for Infectious Disease"/>
            <person name="Wu L."/>
            <person name="Ma J."/>
        </authorList>
    </citation>
    <scope>NUCLEOTIDE SEQUENCE [LARGE SCALE GENOMIC DNA]</scope>
    <source>
        <strain evidence="8">JCM 17923</strain>
    </source>
</reference>